<protein>
    <submittedName>
        <fullName evidence="3">Uncharacterized protein</fullName>
    </submittedName>
</protein>
<dbReference type="Proteomes" id="UP000023152">
    <property type="component" value="Unassembled WGS sequence"/>
</dbReference>
<evidence type="ECO:0000313" key="3">
    <source>
        <dbReference type="EMBL" id="ETO31883.1"/>
    </source>
</evidence>
<keyword evidence="2" id="KW-0472">Membrane</keyword>
<feature type="transmembrane region" description="Helical" evidence="2">
    <location>
        <begin position="742"/>
        <end position="761"/>
    </location>
</feature>
<reference evidence="3 4" key="1">
    <citation type="journal article" date="2013" name="Curr. Biol.">
        <title>The Genome of the Foraminiferan Reticulomyxa filosa.</title>
        <authorList>
            <person name="Glockner G."/>
            <person name="Hulsmann N."/>
            <person name="Schleicher M."/>
            <person name="Noegel A.A."/>
            <person name="Eichinger L."/>
            <person name="Gallinger C."/>
            <person name="Pawlowski J."/>
            <person name="Sierra R."/>
            <person name="Euteneuer U."/>
            <person name="Pillet L."/>
            <person name="Moustafa A."/>
            <person name="Platzer M."/>
            <person name="Groth M."/>
            <person name="Szafranski K."/>
            <person name="Schliwa M."/>
        </authorList>
    </citation>
    <scope>NUCLEOTIDE SEQUENCE [LARGE SCALE GENOMIC DNA]</scope>
</reference>
<sequence length="1081" mass="123586">MTWKNVTIKSSTSIIFNIHTTVSISATYKYSYVEISNNSLLSFSEIHEPTTSDQGSITIEWMTLAYNDQLDWQQRGCPVTISEWFVYKNILLAQDVAEVQGIVFDDVILIRSNISDNILVINPNYSQLLGQNWFAFFVAFSNLCLYNSYFGSNVLNDERTYSMNGAEYLDQWNLIAANTMDCESLWQQYSDLYTVNPNLHLDMHPNVLENNKQWNSILSMLSTTIMLRYYHFANNTHGLNTMCKTCSLIQIFNPQVMLQNQQIFLNSTLVKLTLGDIFIDWPTTNRSKFFFFCLFHVRVLHVVYCLNDDCEGKHITNSTLSSDYYIPCLDINCKYNRSIVVNTTYYRSVSWINVTNSSVVPTVIASGGPSSVRILDVTLYNIDGVQVTGTDPSLFPGANPYITLTILDIYGGNVDSTFWNVSFGSLQIFSYDWLVVSTQIFHNATERGYVSATLITSNLMVIDDIQNTPQLSITVYEQYQQKAMPNNYGLIVADMFEFTLKTCPQGYGTFDGLQCSPCVPGTFNLLSRTSTTCESCPKKGIRCEGGNRVLIEQNYWADRSVSLKAVECPIEYCCQQTTCTYSDKSSLCESNRNETVPLCGACNDGFSDTIGAGMGCAKCIGVNWLVFIIPIFPCVAFVIWILRTTPSLTQYQRGVFVSTMDSDRAKGTMAVIDPWWLFWNPFLLKSVCYFYQSTTVFLNRSLISAYGTMLSVLRGSLVNSSGTNHDVGYCVFDGMNSLQQSYIPLFVIALLVLILTCFRALPKWWYFRLLCFNNCKACDIDPSIPNDGHDNDNDNDNDNDEHEDNGNNGLSTTNQSPLMEKWLIDLNHGRDSRYSGIEYFRRENLKAAFVMLFLFGLNASMWSLITVLSCRNILDYGWIHSFAGSETCFGWNWWLAFSIFFCLCLALIVSFVLLYRQNDTDRMMSPFCYYFKKETWYWEFLLILQRFFIILITQASPWSRFTNLCLILMISQLVLIAQLLFKPFLHSSVHFWHGFFSILLHVLLIISVAFNQNSLNQHKTVILVSILMAIPFSSIAIEAFRYRGCCRFNLRTRSTFFYPSVQGKHVVVWDAKHRSNSDDRL</sequence>
<keyword evidence="2" id="KW-1133">Transmembrane helix</keyword>
<keyword evidence="2" id="KW-0812">Transmembrane</keyword>
<evidence type="ECO:0000313" key="4">
    <source>
        <dbReference type="Proteomes" id="UP000023152"/>
    </source>
</evidence>
<feature type="transmembrane region" description="Helical" evidence="2">
    <location>
        <begin position="936"/>
        <end position="955"/>
    </location>
</feature>
<feature type="transmembrane region" description="Helical" evidence="2">
    <location>
        <begin position="624"/>
        <end position="642"/>
    </location>
</feature>
<gene>
    <name evidence="3" type="ORF">RFI_05234</name>
</gene>
<feature type="transmembrane region" description="Helical" evidence="2">
    <location>
        <begin position="961"/>
        <end position="980"/>
    </location>
</feature>
<evidence type="ECO:0000256" key="1">
    <source>
        <dbReference type="SAM" id="MobiDB-lite"/>
    </source>
</evidence>
<feature type="transmembrane region" description="Helical" evidence="2">
    <location>
        <begin position="1022"/>
        <end position="1042"/>
    </location>
</feature>
<feature type="transmembrane region" description="Helical" evidence="2">
    <location>
        <begin position="992"/>
        <end position="1010"/>
    </location>
</feature>
<feature type="region of interest" description="Disordered" evidence="1">
    <location>
        <begin position="789"/>
        <end position="814"/>
    </location>
</feature>
<dbReference type="AlphaFoldDB" id="X6P1A0"/>
<dbReference type="EMBL" id="ASPP01004634">
    <property type="protein sequence ID" value="ETO31883.1"/>
    <property type="molecule type" value="Genomic_DNA"/>
</dbReference>
<feature type="transmembrane region" description="Helical" evidence="2">
    <location>
        <begin position="894"/>
        <end position="915"/>
    </location>
</feature>
<dbReference type="OrthoDB" id="439917at2759"/>
<keyword evidence="4" id="KW-1185">Reference proteome</keyword>
<evidence type="ECO:0000256" key="2">
    <source>
        <dbReference type="SAM" id="Phobius"/>
    </source>
</evidence>
<accession>X6P1A0</accession>
<feature type="compositionally biased region" description="Acidic residues" evidence="1">
    <location>
        <begin position="793"/>
        <end position="803"/>
    </location>
</feature>
<proteinExistence type="predicted"/>
<name>X6P1A0_RETFI</name>
<feature type="transmembrane region" description="Helical" evidence="2">
    <location>
        <begin position="849"/>
        <end position="874"/>
    </location>
</feature>
<comment type="caution">
    <text evidence="3">The sequence shown here is derived from an EMBL/GenBank/DDBJ whole genome shotgun (WGS) entry which is preliminary data.</text>
</comment>
<organism evidence="3 4">
    <name type="scientific">Reticulomyxa filosa</name>
    <dbReference type="NCBI Taxonomy" id="46433"/>
    <lineage>
        <taxon>Eukaryota</taxon>
        <taxon>Sar</taxon>
        <taxon>Rhizaria</taxon>
        <taxon>Retaria</taxon>
        <taxon>Foraminifera</taxon>
        <taxon>Monothalamids</taxon>
        <taxon>Reticulomyxidae</taxon>
        <taxon>Reticulomyxa</taxon>
    </lineage>
</organism>